<gene>
    <name evidence="1" type="ORF">BG006_006197</name>
</gene>
<feature type="non-terminal residue" evidence="1">
    <location>
        <position position="1"/>
    </location>
</feature>
<evidence type="ECO:0000313" key="1">
    <source>
        <dbReference type="EMBL" id="KAF9330903.1"/>
    </source>
</evidence>
<sequence length="133" mass="15024">FLSEPDAVDIFISGLEATHLEAEGPKLVLPSLTLDSRTMSQSDLARIRMILRHCILEKLIVKSDPVDHKVPDPVAKVLDSVHLSLLESQISGDDIKHWMQRLIRVDAPRLKTFQILGTKSVQQELSIEKNFVY</sequence>
<dbReference type="Proteomes" id="UP000696485">
    <property type="component" value="Unassembled WGS sequence"/>
</dbReference>
<proteinExistence type="predicted"/>
<keyword evidence="2" id="KW-1185">Reference proteome</keyword>
<evidence type="ECO:0000313" key="2">
    <source>
        <dbReference type="Proteomes" id="UP000696485"/>
    </source>
</evidence>
<protein>
    <submittedName>
        <fullName evidence="1">Uncharacterized protein</fullName>
    </submittedName>
</protein>
<reference evidence="1" key="1">
    <citation type="journal article" date="2020" name="Fungal Divers.">
        <title>Resolving the Mortierellaceae phylogeny through synthesis of multi-gene phylogenetics and phylogenomics.</title>
        <authorList>
            <person name="Vandepol N."/>
            <person name="Liber J."/>
            <person name="Desiro A."/>
            <person name="Na H."/>
            <person name="Kennedy M."/>
            <person name="Barry K."/>
            <person name="Grigoriev I.V."/>
            <person name="Miller A.N."/>
            <person name="O'Donnell K."/>
            <person name="Stajich J.E."/>
            <person name="Bonito G."/>
        </authorList>
    </citation>
    <scope>NUCLEOTIDE SEQUENCE</scope>
    <source>
        <strain evidence="1">NVP1</strain>
    </source>
</reference>
<organism evidence="1 2">
    <name type="scientific">Podila minutissima</name>
    <dbReference type="NCBI Taxonomy" id="64525"/>
    <lineage>
        <taxon>Eukaryota</taxon>
        <taxon>Fungi</taxon>
        <taxon>Fungi incertae sedis</taxon>
        <taxon>Mucoromycota</taxon>
        <taxon>Mortierellomycotina</taxon>
        <taxon>Mortierellomycetes</taxon>
        <taxon>Mortierellales</taxon>
        <taxon>Mortierellaceae</taxon>
        <taxon>Podila</taxon>
    </lineage>
</organism>
<name>A0A9P5VLM0_9FUNG</name>
<accession>A0A9P5VLM0</accession>
<dbReference type="EMBL" id="JAAAUY010000362">
    <property type="protein sequence ID" value="KAF9330903.1"/>
    <property type="molecule type" value="Genomic_DNA"/>
</dbReference>
<dbReference type="AlphaFoldDB" id="A0A9P5VLM0"/>
<comment type="caution">
    <text evidence="1">The sequence shown here is derived from an EMBL/GenBank/DDBJ whole genome shotgun (WGS) entry which is preliminary data.</text>
</comment>